<evidence type="ECO:0000313" key="20">
    <source>
        <dbReference type="Proteomes" id="UP000054549"/>
    </source>
</evidence>
<evidence type="ECO:0000256" key="2">
    <source>
        <dbReference type="ARBA" id="ARBA00004123"/>
    </source>
</evidence>
<dbReference type="PANTHER" id="PTHR20973:SF0">
    <property type="entry name" value="NON-STRUCTURAL MAINTENANCE OF CHROMOSOMES ELEMENT 1 HOMOLOG"/>
    <property type="match status" value="1"/>
</dbReference>
<accession>A0A0C2XJL9</accession>
<evidence type="ECO:0000256" key="12">
    <source>
        <dbReference type="ARBA" id="ARBA00023172"/>
    </source>
</evidence>
<evidence type="ECO:0000256" key="5">
    <source>
        <dbReference type="ARBA" id="ARBA00019422"/>
    </source>
</evidence>
<keyword evidence="13 16" id="KW-0234">DNA repair</keyword>
<dbReference type="InterPro" id="IPR014857">
    <property type="entry name" value="Nse1_RING_C4HC3-type"/>
</dbReference>
<evidence type="ECO:0000256" key="4">
    <source>
        <dbReference type="ARBA" id="ARBA00012483"/>
    </source>
</evidence>
<evidence type="ECO:0000256" key="10">
    <source>
        <dbReference type="ARBA" id="ARBA00022786"/>
    </source>
</evidence>
<evidence type="ECO:0000256" key="1">
    <source>
        <dbReference type="ARBA" id="ARBA00000900"/>
    </source>
</evidence>
<dbReference type="Gene3D" id="3.90.1150.220">
    <property type="match status" value="1"/>
</dbReference>
<dbReference type="GO" id="GO:0061630">
    <property type="term" value="F:ubiquitin protein ligase activity"/>
    <property type="evidence" value="ECO:0007669"/>
    <property type="project" value="UniProtKB-EC"/>
</dbReference>
<reference evidence="19 20" key="1">
    <citation type="submission" date="2014-04" db="EMBL/GenBank/DDBJ databases">
        <title>Evolutionary Origins and Diversification of the Mycorrhizal Mutualists.</title>
        <authorList>
            <consortium name="DOE Joint Genome Institute"/>
            <consortium name="Mycorrhizal Genomics Consortium"/>
            <person name="Kohler A."/>
            <person name="Kuo A."/>
            <person name="Nagy L.G."/>
            <person name="Floudas D."/>
            <person name="Copeland A."/>
            <person name="Barry K.W."/>
            <person name="Cichocki N."/>
            <person name="Veneault-Fourrey C."/>
            <person name="LaButti K."/>
            <person name="Lindquist E.A."/>
            <person name="Lipzen A."/>
            <person name="Lundell T."/>
            <person name="Morin E."/>
            <person name="Murat C."/>
            <person name="Riley R."/>
            <person name="Ohm R."/>
            <person name="Sun H."/>
            <person name="Tunlid A."/>
            <person name="Henrissat B."/>
            <person name="Grigoriev I.V."/>
            <person name="Hibbett D.S."/>
            <person name="Martin F."/>
        </authorList>
    </citation>
    <scope>NUCLEOTIDE SEQUENCE [LARGE SCALE GENOMIC DNA]</scope>
    <source>
        <strain evidence="19 20">Koide BX008</strain>
    </source>
</reference>
<comment type="catalytic activity">
    <reaction evidence="1 16">
        <text>S-ubiquitinyl-[E2 ubiquitin-conjugating enzyme]-L-cysteine + [acceptor protein]-L-lysine = [E2 ubiquitin-conjugating enzyme]-L-cysteine + N(6)-ubiquitinyl-[acceptor protein]-L-lysine.</text>
        <dbReference type="EC" id="2.3.2.27"/>
    </reaction>
</comment>
<dbReference type="HOGENOM" id="CLU_045153_1_0_1"/>
<dbReference type="InterPro" id="IPR013083">
    <property type="entry name" value="Znf_RING/FYVE/PHD"/>
</dbReference>
<organism evidence="19 20">
    <name type="scientific">Amanita muscaria (strain Koide BX008)</name>
    <dbReference type="NCBI Taxonomy" id="946122"/>
    <lineage>
        <taxon>Eukaryota</taxon>
        <taxon>Fungi</taxon>
        <taxon>Dikarya</taxon>
        <taxon>Basidiomycota</taxon>
        <taxon>Agaricomycotina</taxon>
        <taxon>Agaricomycetes</taxon>
        <taxon>Agaricomycetidae</taxon>
        <taxon>Agaricales</taxon>
        <taxon>Pluteineae</taxon>
        <taxon>Amanitaceae</taxon>
        <taxon>Amanita</taxon>
    </lineage>
</organism>
<dbReference type="FunCoup" id="A0A0C2XJL9">
    <property type="interactions" value="113"/>
</dbReference>
<dbReference type="EC" id="2.3.2.27" evidence="4 16"/>
<feature type="compositionally biased region" description="Basic residues" evidence="17">
    <location>
        <begin position="325"/>
        <end position="341"/>
    </location>
</feature>
<keyword evidence="10 16" id="KW-0833">Ubl conjugation pathway</keyword>
<keyword evidence="11 16" id="KW-0862">Zinc</keyword>
<dbReference type="InterPro" id="IPR011513">
    <property type="entry name" value="Nse1"/>
</dbReference>
<keyword evidence="14 16" id="KW-0539">Nucleus</keyword>
<sequence length="341" mass="38582">MPRVGSYDVQRLFLHAILSRAIVPEGLAKLLWKKSIEAVHAVDATLELPDPDSDDAWYNFIAKVNKSLDELHLDFRRVEDESTGKPVYILVNAKSDEISQLATDYNPAEIAYFRALVEQIILAPRHSFSISSLGALRELSSIKPKSNMTKTQAETVLASFVARGWLRKSTRGRYSLSTRSVVELGPYLKTTFPEDIVECSACNKIMTQGMACSTGCDHRLHYHCFANFRKRHSTCPQCGKDWPPNAKDKPLVPIGEDAARNGDDVRRRVRIRSPEPSDNEMEEDPSQTQTQTQQPTQRDQRAKATRKQDKSVDVDDEEEGDVSTKKPKRIVTRQARRGGRW</sequence>
<dbReference type="Gene3D" id="3.30.40.10">
    <property type="entry name" value="Zinc/RING finger domain, C3HC4 (zinc finger)"/>
    <property type="match status" value="1"/>
</dbReference>
<dbReference type="Pfam" id="PF08746">
    <property type="entry name" value="zf-RING-like"/>
    <property type="match status" value="1"/>
</dbReference>
<feature type="region of interest" description="Disordered" evidence="17">
    <location>
        <begin position="241"/>
        <end position="341"/>
    </location>
</feature>
<comment type="subcellular location">
    <subcellularLocation>
        <location evidence="2 16">Nucleus</location>
    </subcellularLocation>
</comment>
<evidence type="ECO:0000256" key="13">
    <source>
        <dbReference type="ARBA" id="ARBA00023204"/>
    </source>
</evidence>
<dbReference type="FunFam" id="1.10.10.10:FF:000270">
    <property type="entry name" value="Non-structural maintenance of chromosomes element 1 homolog"/>
    <property type="match status" value="1"/>
</dbReference>
<feature type="domain" description="RING-type" evidence="18">
    <location>
        <begin position="199"/>
        <end position="238"/>
    </location>
</feature>
<dbReference type="SUPFAM" id="SSF57850">
    <property type="entry name" value="RING/U-box"/>
    <property type="match status" value="1"/>
</dbReference>
<feature type="compositionally biased region" description="Basic and acidic residues" evidence="17">
    <location>
        <begin position="257"/>
        <end position="266"/>
    </location>
</feature>
<keyword evidence="7 16" id="KW-0479">Metal-binding</keyword>
<dbReference type="PANTHER" id="PTHR20973">
    <property type="entry name" value="NON-SMC ELEMENT 1-RELATED"/>
    <property type="match status" value="1"/>
</dbReference>
<dbReference type="GO" id="GO:0005634">
    <property type="term" value="C:nucleus"/>
    <property type="evidence" value="ECO:0007669"/>
    <property type="project" value="UniProtKB-SubCell"/>
</dbReference>
<evidence type="ECO:0000256" key="11">
    <source>
        <dbReference type="ARBA" id="ARBA00022833"/>
    </source>
</evidence>
<keyword evidence="12 16" id="KW-0233">DNA recombination</keyword>
<gene>
    <name evidence="19" type="ORF">M378DRAFT_184086</name>
</gene>
<proteinExistence type="inferred from homology"/>
<dbReference type="InterPro" id="IPR036388">
    <property type="entry name" value="WH-like_DNA-bd_sf"/>
</dbReference>
<comment type="function">
    <text evidence="16">Acts in a DNA repair pathway for removal of UV-induced DNA damage that is distinct from classical nucleotide excision repair and in repair of ionizing radiation damage. Functions in homologous recombination repair of DNA double strand breaks and in recovery of stalled replication forks.</text>
</comment>
<evidence type="ECO:0000256" key="3">
    <source>
        <dbReference type="ARBA" id="ARBA00010258"/>
    </source>
</evidence>
<dbReference type="GO" id="GO:0000724">
    <property type="term" value="P:double-strand break repair via homologous recombination"/>
    <property type="evidence" value="ECO:0007669"/>
    <property type="project" value="TreeGrafter"/>
</dbReference>
<dbReference type="EMBL" id="KN818225">
    <property type="protein sequence ID" value="KIL69676.1"/>
    <property type="molecule type" value="Genomic_DNA"/>
</dbReference>
<evidence type="ECO:0000256" key="8">
    <source>
        <dbReference type="ARBA" id="ARBA00022763"/>
    </source>
</evidence>
<feature type="compositionally biased region" description="Low complexity" evidence="17">
    <location>
        <begin position="287"/>
        <end position="297"/>
    </location>
</feature>
<dbReference type="Proteomes" id="UP000054549">
    <property type="component" value="Unassembled WGS sequence"/>
</dbReference>
<dbReference type="InParanoid" id="A0A0C2XJL9"/>
<dbReference type="AlphaFoldDB" id="A0A0C2XJL9"/>
<protein>
    <recommendedName>
        <fullName evidence="5 16">Non-structural maintenance of chromosomes element 1 homolog</fullName>
        <ecNumber evidence="4 16">2.3.2.27</ecNumber>
    </recommendedName>
</protein>
<evidence type="ECO:0000313" key="19">
    <source>
        <dbReference type="EMBL" id="KIL69676.1"/>
    </source>
</evidence>
<evidence type="ECO:0000256" key="7">
    <source>
        <dbReference type="ARBA" id="ARBA00022723"/>
    </source>
</evidence>
<evidence type="ECO:0000256" key="9">
    <source>
        <dbReference type="ARBA" id="ARBA00022771"/>
    </source>
</evidence>
<evidence type="ECO:0000256" key="15">
    <source>
        <dbReference type="PROSITE-ProRule" id="PRU00175"/>
    </source>
</evidence>
<evidence type="ECO:0000256" key="16">
    <source>
        <dbReference type="RuleBase" id="RU368018"/>
    </source>
</evidence>
<dbReference type="STRING" id="946122.A0A0C2XJL9"/>
<dbReference type="GO" id="GO:0008270">
    <property type="term" value="F:zinc ion binding"/>
    <property type="evidence" value="ECO:0007669"/>
    <property type="project" value="UniProtKB-KW"/>
</dbReference>
<evidence type="ECO:0000256" key="17">
    <source>
        <dbReference type="SAM" id="MobiDB-lite"/>
    </source>
</evidence>
<dbReference type="GO" id="GO:0030915">
    <property type="term" value="C:Smc5-Smc6 complex"/>
    <property type="evidence" value="ECO:0007669"/>
    <property type="project" value="UniProtKB-UniRule"/>
</dbReference>
<dbReference type="InterPro" id="IPR001841">
    <property type="entry name" value="Znf_RING"/>
</dbReference>
<dbReference type="Gene3D" id="1.10.10.10">
    <property type="entry name" value="Winged helix-like DNA-binding domain superfamily/Winged helix DNA-binding domain"/>
    <property type="match status" value="1"/>
</dbReference>
<keyword evidence="8 16" id="KW-0227">DNA damage</keyword>
<dbReference type="CDD" id="cd16493">
    <property type="entry name" value="RING-CH-C4HC3_NSE1"/>
    <property type="match status" value="1"/>
</dbReference>
<keyword evidence="9 15" id="KW-0863">Zinc-finger</keyword>
<comment type="subunit">
    <text evidence="16">Component of the Smc5-Smc6 complex.</text>
</comment>
<name>A0A0C2XJL9_AMAMK</name>
<feature type="compositionally biased region" description="Basic and acidic residues" evidence="17">
    <location>
        <begin position="298"/>
        <end position="313"/>
    </location>
</feature>
<evidence type="ECO:0000256" key="6">
    <source>
        <dbReference type="ARBA" id="ARBA00022679"/>
    </source>
</evidence>
<keyword evidence="20" id="KW-1185">Reference proteome</keyword>
<keyword evidence="6 16" id="KW-0808">Transferase</keyword>
<dbReference type="OrthoDB" id="185455at2759"/>
<comment type="similarity">
    <text evidence="3 16">Belongs to the NSE1 family.</text>
</comment>
<evidence type="ECO:0000256" key="14">
    <source>
        <dbReference type="ARBA" id="ARBA00023242"/>
    </source>
</evidence>
<dbReference type="Pfam" id="PF07574">
    <property type="entry name" value="SMC_Nse1"/>
    <property type="match status" value="1"/>
</dbReference>
<evidence type="ECO:0000259" key="18">
    <source>
        <dbReference type="PROSITE" id="PS50089"/>
    </source>
</evidence>
<dbReference type="PROSITE" id="PS50089">
    <property type="entry name" value="ZF_RING_2"/>
    <property type="match status" value="1"/>
</dbReference>